<accession>A0A5C6CCS1</accession>
<dbReference type="SUPFAM" id="SSF51735">
    <property type="entry name" value="NAD(P)-binding Rossmann-fold domains"/>
    <property type="match status" value="1"/>
</dbReference>
<dbReference type="AlphaFoldDB" id="A0A5C6CCS1"/>
<dbReference type="RefSeq" id="WP_146596542.1">
    <property type="nucleotide sequence ID" value="NZ_SJPT01000008.1"/>
</dbReference>
<dbReference type="InterPro" id="IPR006096">
    <property type="entry name" value="Glu/Leu/Phe/Val/Trp_DH_C"/>
</dbReference>
<dbReference type="EMBL" id="SJPT01000008">
    <property type="protein sequence ID" value="TWU20639.1"/>
    <property type="molecule type" value="Genomic_DNA"/>
</dbReference>
<proteinExistence type="inferred from homology"/>
<keyword evidence="6" id="KW-0547">Nucleotide-binding</keyword>
<keyword evidence="3 6" id="KW-0520">NAD</keyword>
<evidence type="ECO:0000313" key="11">
    <source>
        <dbReference type="Proteomes" id="UP000316304"/>
    </source>
</evidence>
<dbReference type="PROSITE" id="PS00074">
    <property type="entry name" value="GLFV_DEHYDROGENASE"/>
    <property type="match status" value="1"/>
</dbReference>
<dbReference type="OrthoDB" id="9803297at2"/>
<dbReference type="Gene3D" id="3.40.50.720">
    <property type="entry name" value="NAD(P)-binding Rossmann-like Domain"/>
    <property type="match status" value="1"/>
</dbReference>
<dbReference type="PANTHER" id="PTHR11606">
    <property type="entry name" value="GLUTAMATE DEHYDROGENASE"/>
    <property type="match status" value="1"/>
</dbReference>
<feature type="binding site" evidence="6">
    <location>
        <position position="347"/>
    </location>
    <ligand>
        <name>substrate</name>
    </ligand>
</feature>
<feature type="active site" description="Proton donor" evidence="5">
    <location>
        <position position="102"/>
    </location>
</feature>
<dbReference type="SMART" id="SM00839">
    <property type="entry name" value="ELFV_dehydrog"/>
    <property type="match status" value="1"/>
</dbReference>
<dbReference type="InterPro" id="IPR014362">
    <property type="entry name" value="Glu_DH"/>
</dbReference>
<dbReference type="InterPro" id="IPR033922">
    <property type="entry name" value="NAD_bind_Glu_DH"/>
</dbReference>
<dbReference type="Pfam" id="PF02812">
    <property type="entry name" value="ELFV_dehydrog_N"/>
    <property type="match status" value="1"/>
</dbReference>
<feature type="binding site" evidence="6">
    <location>
        <position position="66"/>
    </location>
    <ligand>
        <name>substrate</name>
    </ligand>
</feature>
<evidence type="ECO:0000256" key="2">
    <source>
        <dbReference type="ARBA" id="ARBA00023002"/>
    </source>
</evidence>
<evidence type="ECO:0000259" key="9">
    <source>
        <dbReference type="SMART" id="SM00839"/>
    </source>
</evidence>
<dbReference type="Gene3D" id="3.40.50.10860">
    <property type="entry name" value="Leucine Dehydrogenase, chain A, domain 1"/>
    <property type="match status" value="1"/>
</dbReference>
<feature type="binding site" evidence="6">
    <location>
        <position position="216"/>
    </location>
    <ligand>
        <name>NAD(+)</name>
        <dbReference type="ChEBI" id="CHEBI:57540"/>
    </ligand>
</feature>
<comment type="caution">
    <text evidence="10">The sequence shown here is derived from an EMBL/GenBank/DDBJ whole genome shotgun (WGS) entry which is preliminary data.</text>
</comment>
<feature type="binding site" evidence="6">
    <location>
        <position position="185"/>
    </location>
    <ligand>
        <name>NAD(+)</name>
        <dbReference type="ChEBI" id="CHEBI:57540"/>
    </ligand>
</feature>
<evidence type="ECO:0000256" key="5">
    <source>
        <dbReference type="PIRSR" id="PIRSR000185-1"/>
    </source>
</evidence>
<evidence type="ECO:0000313" key="10">
    <source>
        <dbReference type="EMBL" id="TWU20639.1"/>
    </source>
</evidence>
<dbReference type="GO" id="GO:0004352">
    <property type="term" value="F:glutamate dehydrogenase (NAD+) activity"/>
    <property type="evidence" value="ECO:0007669"/>
    <property type="project" value="TreeGrafter"/>
</dbReference>
<protein>
    <recommendedName>
        <fullName evidence="4">Glutamate dehydrogenase</fullName>
    </recommendedName>
</protein>
<dbReference type="Pfam" id="PF00208">
    <property type="entry name" value="ELFV_dehydrog"/>
    <property type="match status" value="1"/>
</dbReference>
<dbReference type="InterPro" id="IPR046346">
    <property type="entry name" value="Aminoacid_DH-like_N_sf"/>
</dbReference>
<reference evidence="10 11" key="1">
    <citation type="submission" date="2019-02" db="EMBL/GenBank/DDBJ databases">
        <title>Deep-cultivation of Planctomycetes and their phenomic and genomic characterization uncovers novel biology.</title>
        <authorList>
            <person name="Wiegand S."/>
            <person name="Jogler M."/>
            <person name="Boedeker C."/>
            <person name="Pinto D."/>
            <person name="Vollmers J."/>
            <person name="Rivas-Marin E."/>
            <person name="Kohn T."/>
            <person name="Peeters S.H."/>
            <person name="Heuer A."/>
            <person name="Rast P."/>
            <person name="Oberbeckmann S."/>
            <person name="Bunk B."/>
            <person name="Jeske O."/>
            <person name="Meyerdierks A."/>
            <person name="Storesund J.E."/>
            <person name="Kallscheuer N."/>
            <person name="Luecker S."/>
            <person name="Lage O.M."/>
            <person name="Pohl T."/>
            <person name="Merkel B.J."/>
            <person name="Hornburger P."/>
            <person name="Mueller R.-W."/>
            <person name="Bruemmer F."/>
            <person name="Labrenz M."/>
            <person name="Spormann A.M."/>
            <person name="Op Den Camp H."/>
            <person name="Overmann J."/>
            <person name="Amann R."/>
            <person name="Jetten M.S.M."/>
            <person name="Mascher T."/>
            <person name="Medema M.H."/>
            <person name="Devos D.P."/>
            <person name="Kaster A.-K."/>
            <person name="Ovreas L."/>
            <person name="Rohde M."/>
            <person name="Galperin M.Y."/>
            <person name="Jogler C."/>
        </authorList>
    </citation>
    <scope>NUCLEOTIDE SEQUENCE [LARGE SCALE GENOMIC DNA]</scope>
    <source>
        <strain evidence="10 11">Pla52o</strain>
    </source>
</reference>
<organism evidence="10 11">
    <name type="scientific">Novipirellula galeiformis</name>
    <dbReference type="NCBI Taxonomy" id="2528004"/>
    <lineage>
        <taxon>Bacteria</taxon>
        <taxon>Pseudomonadati</taxon>
        <taxon>Planctomycetota</taxon>
        <taxon>Planctomycetia</taxon>
        <taxon>Pirellulales</taxon>
        <taxon>Pirellulaceae</taxon>
        <taxon>Novipirellula</taxon>
    </lineage>
</organism>
<dbReference type="GO" id="GO:0000166">
    <property type="term" value="F:nucleotide binding"/>
    <property type="evidence" value="ECO:0007669"/>
    <property type="project" value="UniProtKB-KW"/>
</dbReference>
<dbReference type="InterPro" id="IPR033524">
    <property type="entry name" value="Glu/Leu/Phe/Val_DH_AS"/>
</dbReference>
<feature type="domain" description="Glutamate/phenylalanine/leucine/valine/L-tryptophan dehydrogenase C-terminal" evidence="9">
    <location>
        <begin position="178"/>
        <end position="411"/>
    </location>
</feature>
<evidence type="ECO:0000256" key="1">
    <source>
        <dbReference type="ARBA" id="ARBA00006382"/>
    </source>
</evidence>
<feature type="site" description="Important for catalysis" evidence="7">
    <location>
        <position position="142"/>
    </location>
</feature>
<feature type="binding site" evidence="6">
    <location>
        <position position="90"/>
    </location>
    <ligand>
        <name>substrate</name>
    </ligand>
</feature>
<evidence type="ECO:0000256" key="7">
    <source>
        <dbReference type="PIRSR" id="PIRSR000185-3"/>
    </source>
</evidence>
<evidence type="ECO:0000256" key="3">
    <source>
        <dbReference type="ARBA" id="ARBA00023027"/>
    </source>
</evidence>
<dbReference type="Proteomes" id="UP000316304">
    <property type="component" value="Unassembled WGS sequence"/>
</dbReference>
<dbReference type="SUPFAM" id="SSF53223">
    <property type="entry name" value="Aminoacid dehydrogenase-like, N-terminal domain"/>
    <property type="match status" value="1"/>
</dbReference>
<evidence type="ECO:0000256" key="4">
    <source>
        <dbReference type="PIRNR" id="PIRNR000185"/>
    </source>
</evidence>
<name>A0A5C6CCS1_9BACT</name>
<keyword evidence="11" id="KW-1185">Reference proteome</keyword>
<gene>
    <name evidence="10" type="primary">gdhA_4</name>
    <name evidence="10" type="ORF">Pla52o_45170</name>
</gene>
<dbReference type="FunFam" id="3.40.50.10860:FF:000003">
    <property type="entry name" value="Glutamate dehydrogenase"/>
    <property type="match status" value="1"/>
</dbReference>
<sequence>MRAFEATQIFFNAAADHLSIEPSLRETLLMPSREVQVQVTIERDDGSLGNYVGFRVQHNNSRGPMKGGLRYHPQVDLDEVRALASLMTWKTAVVDLPYGGAKGGIGVDPSKMSKREIERLTRAFVDQIHDIVGPDTDIPAPDMGTDHQVMSWFRNQWEKYHGFNPAVITGKPVEEYGARGREEATGRGVGALTVKLTKRLGLKPEAAKTAIQGFGNVGTHAAKFLQEAQFPIIAVSDLTGTYYDPNGLNISEVLRHKLNHPKGLLEGYPHCDCLPVDALMSLPDVKVLIPAALGGVITAKNVDGIQASIIVEAANGPIDPEADAVLQKKGVTILPDILANAGGVTVSYFEWVQNRQHYRWTLDRVRQELDHTMSEAFEHVWQTAQQNNVSLRIAAYMIGIKRVRRAAELAGLAS</sequence>
<dbReference type="PRINTS" id="PR00082">
    <property type="entry name" value="GLFDHDRGNASE"/>
</dbReference>
<dbReference type="InterPro" id="IPR006095">
    <property type="entry name" value="Glu/Leu/Phe/Val/Trp_DH"/>
</dbReference>
<keyword evidence="2 4" id="KW-0560">Oxidoreductase</keyword>
<evidence type="ECO:0000256" key="6">
    <source>
        <dbReference type="PIRSR" id="PIRSR000185-2"/>
    </source>
</evidence>
<dbReference type="PANTHER" id="PTHR11606:SF24">
    <property type="entry name" value="NAD-SPECIFIC GLUTAMATE DEHYDROGENASE"/>
    <property type="match status" value="1"/>
</dbReference>
<dbReference type="CDD" id="cd01076">
    <property type="entry name" value="NAD_bind_1_Glu_DH"/>
    <property type="match status" value="1"/>
</dbReference>
<dbReference type="InterPro" id="IPR006097">
    <property type="entry name" value="Glu/Leu/Phe/Val/Trp_DH_dimer"/>
</dbReference>
<evidence type="ECO:0000256" key="8">
    <source>
        <dbReference type="RuleBase" id="RU004417"/>
    </source>
</evidence>
<dbReference type="InterPro" id="IPR036291">
    <property type="entry name" value="NAD(P)-bd_dom_sf"/>
</dbReference>
<comment type="similarity">
    <text evidence="1 4 8">Belongs to the Glu/Leu/Phe/Val dehydrogenases family.</text>
</comment>
<dbReference type="GO" id="GO:0006538">
    <property type="term" value="P:L-glutamate catabolic process"/>
    <property type="evidence" value="ECO:0007669"/>
    <property type="project" value="TreeGrafter"/>
</dbReference>
<dbReference type="PIRSF" id="PIRSF000185">
    <property type="entry name" value="Glu_DH"/>
    <property type="match status" value="1"/>
</dbReference>